<dbReference type="GO" id="GO:0043531">
    <property type="term" value="F:ADP binding"/>
    <property type="evidence" value="ECO:0007669"/>
    <property type="project" value="InterPro"/>
</dbReference>
<keyword evidence="10" id="KW-1185">Reference proteome</keyword>
<evidence type="ECO:0000256" key="5">
    <source>
        <dbReference type="ARBA" id="ARBA00022824"/>
    </source>
</evidence>
<dbReference type="PANTHER" id="PTHR48182:SF2">
    <property type="entry name" value="PROTEIN SERAC1"/>
    <property type="match status" value="1"/>
</dbReference>
<organism evidence="9 10">
    <name type="scientific">Piloderma croceum (strain F 1598)</name>
    <dbReference type="NCBI Taxonomy" id="765440"/>
    <lineage>
        <taxon>Eukaryota</taxon>
        <taxon>Fungi</taxon>
        <taxon>Dikarya</taxon>
        <taxon>Basidiomycota</taxon>
        <taxon>Agaricomycotina</taxon>
        <taxon>Agaricomycetes</taxon>
        <taxon>Agaricomycetidae</taxon>
        <taxon>Atheliales</taxon>
        <taxon>Atheliaceae</taxon>
        <taxon>Piloderma</taxon>
    </lineage>
</organism>
<dbReference type="Pfam" id="PF05057">
    <property type="entry name" value="DUF676"/>
    <property type="match status" value="1"/>
</dbReference>
<reference evidence="9 10" key="1">
    <citation type="submission" date="2014-04" db="EMBL/GenBank/DDBJ databases">
        <authorList>
            <consortium name="DOE Joint Genome Institute"/>
            <person name="Kuo A."/>
            <person name="Tarkka M."/>
            <person name="Buscot F."/>
            <person name="Kohler A."/>
            <person name="Nagy L.G."/>
            <person name="Floudas D."/>
            <person name="Copeland A."/>
            <person name="Barry K.W."/>
            <person name="Cichocki N."/>
            <person name="Veneault-Fourrey C."/>
            <person name="LaButti K."/>
            <person name="Lindquist E.A."/>
            <person name="Lipzen A."/>
            <person name="Lundell T."/>
            <person name="Morin E."/>
            <person name="Murat C."/>
            <person name="Sun H."/>
            <person name="Tunlid A."/>
            <person name="Henrissat B."/>
            <person name="Grigoriev I.V."/>
            <person name="Hibbett D.S."/>
            <person name="Martin F."/>
            <person name="Nordberg H.P."/>
            <person name="Cantor M.N."/>
            <person name="Hua S.X."/>
        </authorList>
    </citation>
    <scope>NUCLEOTIDE SEQUENCE [LARGE SCALE GENOMIC DNA]</scope>
    <source>
        <strain evidence="9 10">F 1598</strain>
    </source>
</reference>
<keyword evidence="6" id="KW-0496">Mitochondrion</keyword>
<evidence type="ECO:0000256" key="3">
    <source>
        <dbReference type="ARBA" id="ARBA00004370"/>
    </source>
</evidence>
<evidence type="ECO:0000313" key="9">
    <source>
        <dbReference type="EMBL" id="KIM92459.1"/>
    </source>
</evidence>
<dbReference type="EMBL" id="KN832970">
    <property type="protein sequence ID" value="KIM92459.1"/>
    <property type="molecule type" value="Genomic_DNA"/>
</dbReference>
<dbReference type="GO" id="GO:0016020">
    <property type="term" value="C:membrane"/>
    <property type="evidence" value="ECO:0007669"/>
    <property type="project" value="UniProtKB-SubCell"/>
</dbReference>
<dbReference type="InterPro" id="IPR029058">
    <property type="entry name" value="AB_hydrolase_fold"/>
</dbReference>
<comment type="similarity">
    <text evidence="4">Belongs to the putative lipase ROG1 family.</text>
</comment>
<dbReference type="SUPFAM" id="SSF53474">
    <property type="entry name" value="alpha/beta-Hydrolases"/>
    <property type="match status" value="1"/>
</dbReference>
<dbReference type="AlphaFoldDB" id="A0A0C3GLK0"/>
<dbReference type="InParanoid" id="A0A0C3GLK0"/>
<dbReference type="OrthoDB" id="3258722at2759"/>
<evidence type="ECO:0000313" key="10">
    <source>
        <dbReference type="Proteomes" id="UP000054166"/>
    </source>
</evidence>
<comment type="subcellular location">
    <subcellularLocation>
        <location evidence="2">Endoplasmic reticulum</location>
    </subcellularLocation>
    <subcellularLocation>
        <location evidence="3">Membrane</location>
    </subcellularLocation>
    <subcellularLocation>
        <location evidence="1">Mitochondrion</location>
    </subcellularLocation>
</comment>
<dbReference type="InterPro" id="IPR052374">
    <property type="entry name" value="SERAC1"/>
</dbReference>
<dbReference type="Gene3D" id="3.40.50.1820">
    <property type="entry name" value="alpha/beta hydrolase"/>
    <property type="match status" value="1"/>
</dbReference>
<reference evidence="10" key="2">
    <citation type="submission" date="2015-01" db="EMBL/GenBank/DDBJ databases">
        <title>Evolutionary Origins and Diversification of the Mycorrhizal Mutualists.</title>
        <authorList>
            <consortium name="DOE Joint Genome Institute"/>
            <consortium name="Mycorrhizal Genomics Consortium"/>
            <person name="Kohler A."/>
            <person name="Kuo A."/>
            <person name="Nagy L.G."/>
            <person name="Floudas D."/>
            <person name="Copeland A."/>
            <person name="Barry K.W."/>
            <person name="Cichocki N."/>
            <person name="Veneault-Fourrey C."/>
            <person name="LaButti K."/>
            <person name="Lindquist E.A."/>
            <person name="Lipzen A."/>
            <person name="Lundell T."/>
            <person name="Morin E."/>
            <person name="Murat C."/>
            <person name="Riley R."/>
            <person name="Ohm R."/>
            <person name="Sun H."/>
            <person name="Tunlid A."/>
            <person name="Henrissat B."/>
            <person name="Grigoriev I.V."/>
            <person name="Hibbett D.S."/>
            <person name="Martin F."/>
        </authorList>
    </citation>
    <scope>NUCLEOTIDE SEQUENCE [LARGE SCALE GENOMIC DNA]</scope>
    <source>
        <strain evidence="10">F 1598</strain>
    </source>
</reference>
<accession>A0A0C3GLK0</accession>
<sequence length="607" mass="67076">MPKPASGERVVRPILTGLIGAQVNWRPGHSLRNSAQLPLAAQPPPSHLPPTYDTINFAMKARLKNLGKKLTLRRSNRPPFTIETGRDALGLKVLVPGHDPVIDIVAVHGLNGHREKSWTDDKSGILWLRDLLPLQLPNARVLTFGYDADTLKLTPGVSQLGLNDHAASLVAELLRVRADPETEQRPIIFIAHSLGGILVKNALVTCNSSTTDHLVHRRSIKLSTYGVMFFGTPHMGANGAEFQAILTNICCIFVSSNTKLLGTLTRDSDHLRLLSELYLPISQDFKTVFFYEEYKTPLIGGMSMMIVPEASAVVPGAVNVDALPLHKHHINMVKYSSADDLAFQTVLLHIKLMFQVAVSEVHDSWEQEIKMRNLGNQKLANFCLRFDLPPQNLQFTGRTIELQLLSDIVKGAGKDQRKVAVLHGLGGIGKTDIVLRYAWQNVAAYTSVLWIHSATKEILKRSLMTAVQNLIQHLATHYAPGQPDFTAIACELGTAGLINSSGQLVYNTESDGQEKVEGALCKCLSMKGNDQWLLIFDNVDDMEVIDRAKHFPKNSSGTIIITSRRREIAHWGTGSFLVEELEQNDALSLLLTRAHLDWKQLSATGEL</sequence>
<keyword evidence="7" id="KW-0472">Membrane</keyword>
<gene>
    <name evidence="9" type="ORF">PILCRDRAFT_490</name>
</gene>
<dbReference type="PANTHER" id="PTHR48182">
    <property type="entry name" value="PROTEIN SERAC1"/>
    <property type="match status" value="1"/>
</dbReference>
<evidence type="ECO:0000256" key="4">
    <source>
        <dbReference type="ARBA" id="ARBA00007920"/>
    </source>
</evidence>
<dbReference type="Proteomes" id="UP000054166">
    <property type="component" value="Unassembled WGS sequence"/>
</dbReference>
<dbReference type="Gene3D" id="3.40.50.300">
    <property type="entry name" value="P-loop containing nucleotide triphosphate hydrolases"/>
    <property type="match status" value="1"/>
</dbReference>
<keyword evidence="5" id="KW-0256">Endoplasmic reticulum</keyword>
<evidence type="ECO:0000256" key="2">
    <source>
        <dbReference type="ARBA" id="ARBA00004240"/>
    </source>
</evidence>
<dbReference type="HOGENOM" id="CLU_000288_125_13_1"/>
<evidence type="ECO:0000256" key="1">
    <source>
        <dbReference type="ARBA" id="ARBA00004173"/>
    </source>
</evidence>
<evidence type="ECO:0000259" key="8">
    <source>
        <dbReference type="Pfam" id="PF05057"/>
    </source>
</evidence>
<dbReference type="GO" id="GO:0005739">
    <property type="term" value="C:mitochondrion"/>
    <property type="evidence" value="ECO:0007669"/>
    <property type="project" value="UniProtKB-SubCell"/>
</dbReference>
<dbReference type="GO" id="GO:0005783">
    <property type="term" value="C:endoplasmic reticulum"/>
    <property type="evidence" value="ECO:0007669"/>
    <property type="project" value="UniProtKB-SubCell"/>
</dbReference>
<dbReference type="InterPro" id="IPR007751">
    <property type="entry name" value="DUF676_lipase-like"/>
</dbReference>
<evidence type="ECO:0000256" key="7">
    <source>
        <dbReference type="ARBA" id="ARBA00023136"/>
    </source>
</evidence>
<feature type="domain" description="DUF676" evidence="8">
    <location>
        <begin position="104"/>
        <end position="292"/>
    </location>
</feature>
<dbReference type="SUPFAM" id="SSF52540">
    <property type="entry name" value="P-loop containing nucleoside triphosphate hydrolases"/>
    <property type="match status" value="1"/>
</dbReference>
<name>A0A0C3GLK0_PILCF</name>
<proteinExistence type="inferred from homology"/>
<evidence type="ECO:0000256" key="6">
    <source>
        <dbReference type="ARBA" id="ARBA00023128"/>
    </source>
</evidence>
<protein>
    <recommendedName>
        <fullName evidence="8">DUF676 domain-containing protein</fullName>
    </recommendedName>
</protein>
<dbReference type="InterPro" id="IPR027417">
    <property type="entry name" value="P-loop_NTPase"/>
</dbReference>